<evidence type="ECO:0000313" key="1">
    <source>
        <dbReference type="EMBL" id="CEG08267.1"/>
    </source>
</evidence>
<accession>A0A090MPS7</accession>
<name>A0A090MPS7_AFIFE</name>
<comment type="caution">
    <text evidence="1">The sequence shown here is derived from an EMBL/GenBank/DDBJ whole genome shotgun (WGS) entry which is preliminary data.</text>
</comment>
<dbReference type="EMBL" id="CCAZ020000001">
    <property type="protein sequence ID" value="CEG08267.1"/>
    <property type="molecule type" value="Genomic_DNA"/>
</dbReference>
<gene>
    <name evidence="1" type="ORF">BN961_01681</name>
</gene>
<keyword evidence="2" id="KW-1185">Reference proteome</keyword>
<dbReference type="Proteomes" id="UP000035762">
    <property type="component" value="Unassembled WGS sequence"/>
</dbReference>
<protein>
    <submittedName>
        <fullName evidence="1">Uncharacterized protein</fullName>
    </submittedName>
</protein>
<proteinExistence type="predicted"/>
<sequence>MPTGAIGHEIEITRARGVGGRFQRGTPRIGDRARRQSLNDVGVVRRRLLDLAALDRPSERTLAADKAVDDGRIGLQLDLLAQPVDEHRSDAAALIGAAGFLLNDRSQRHKLIGGAQREIGIAMLPDFREQPLLRLLHALDHLLARGAARKLVSVRQQRALARHFAQRAREDVVILQPLNDLFRCQPFRNGEGMLHHLAIDDGADDIRQACILLEQEFARFERGARVERQHAADKGPAIRLDDTLSQQDVANVGHPRAWRNIDDLVGGQRTFRGQHLLAVDVKTARAEDHHQQNRDDGVARNHEGIASAVGTLRRRNLLRL</sequence>
<organism evidence="1 2">
    <name type="scientific">Afipia felis</name>
    <name type="common">Cat scratch disease bacillus</name>
    <dbReference type="NCBI Taxonomy" id="1035"/>
    <lineage>
        <taxon>Bacteria</taxon>
        <taxon>Pseudomonadati</taxon>
        <taxon>Pseudomonadota</taxon>
        <taxon>Alphaproteobacteria</taxon>
        <taxon>Hyphomicrobiales</taxon>
        <taxon>Nitrobacteraceae</taxon>
        <taxon>Afipia</taxon>
    </lineage>
</organism>
<dbReference type="AlphaFoldDB" id="A0A090MPS7"/>
<evidence type="ECO:0000313" key="2">
    <source>
        <dbReference type="Proteomes" id="UP000035762"/>
    </source>
</evidence>
<reference evidence="1 2" key="1">
    <citation type="journal article" date="2014" name="Genome Announc.">
        <title>Genome Sequence of Afipia felis Strain 76713, Isolated in Hospital Water Using an Amoeba Co-Culture Procedure.</title>
        <authorList>
            <person name="Benamar S."/>
            <person name="La Scola B."/>
            <person name="Croce O."/>
        </authorList>
    </citation>
    <scope>NUCLEOTIDE SEQUENCE [LARGE SCALE GENOMIC DNA]</scope>
    <source>
        <strain evidence="1 2">76713</strain>
    </source>
</reference>